<feature type="transmembrane region" description="Helical" evidence="2">
    <location>
        <begin position="216"/>
        <end position="236"/>
    </location>
</feature>
<keyword evidence="4" id="KW-1185">Reference proteome</keyword>
<name>A0A0L0DU27_THETB</name>
<organism evidence="3 4">
    <name type="scientific">Thecamonas trahens ATCC 50062</name>
    <dbReference type="NCBI Taxonomy" id="461836"/>
    <lineage>
        <taxon>Eukaryota</taxon>
        <taxon>Apusozoa</taxon>
        <taxon>Apusomonadida</taxon>
        <taxon>Apusomonadidae</taxon>
        <taxon>Thecamonas</taxon>
    </lineage>
</organism>
<evidence type="ECO:0000313" key="4">
    <source>
        <dbReference type="Proteomes" id="UP000054408"/>
    </source>
</evidence>
<keyword evidence="2" id="KW-0472">Membrane</keyword>
<evidence type="ECO:0000313" key="3">
    <source>
        <dbReference type="EMBL" id="KNC55834.1"/>
    </source>
</evidence>
<dbReference type="EMBL" id="GL349506">
    <property type="protein sequence ID" value="KNC55834.1"/>
    <property type="molecule type" value="Genomic_DNA"/>
</dbReference>
<feature type="compositionally biased region" description="Low complexity" evidence="1">
    <location>
        <begin position="1"/>
        <end position="15"/>
    </location>
</feature>
<dbReference type="RefSeq" id="XP_013752811.1">
    <property type="nucleotide sequence ID" value="XM_013897357.1"/>
</dbReference>
<feature type="transmembrane region" description="Helical" evidence="2">
    <location>
        <begin position="174"/>
        <end position="196"/>
    </location>
</feature>
<proteinExistence type="predicted"/>
<feature type="transmembrane region" description="Helical" evidence="2">
    <location>
        <begin position="525"/>
        <end position="547"/>
    </location>
</feature>
<feature type="compositionally biased region" description="Pro residues" evidence="1">
    <location>
        <begin position="16"/>
        <end position="31"/>
    </location>
</feature>
<gene>
    <name evidence="3" type="ORF">AMSG_11275</name>
</gene>
<feature type="transmembrane region" description="Helical" evidence="2">
    <location>
        <begin position="559"/>
        <end position="577"/>
    </location>
</feature>
<evidence type="ECO:0000256" key="1">
    <source>
        <dbReference type="SAM" id="MobiDB-lite"/>
    </source>
</evidence>
<accession>A0A0L0DU27</accession>
<dbReference type="Proteomes" id="UP000054408">
    <property type="component" value="Unassembled WGS sequence"/>
</dbReference>
<reference evidence="3 4" key="1">
    <citation type="submission" date="2010-05" db="EMBL/GenBank/DDBJ databases">
        <title>The Genome Sequence of Thecamonas trahens ATCC 50062.</title>
        <authorList>
            <consortium name="The Broad Institute Genome Sequencing Platform"/>
            <person name="Russ C."/>
            <person name="Cuomo C."/>
            <person name="Shea T."/>
            <person name="Young S.K."/>
            <person name="Zeng Q."/>
            <person name="Koehrsen M."/>
            <person name="Haas B."/>
            <person name="Borodovsky M."/>
            <person name="Guigo R."/>
            <person name="Alvarado L."/>
            <person name="Berlin A."/>
            <person name="Bochicchio J."/>
            <person name="Borenstein D."/>
            <person name="Chapman S."/>
            <person name="Chen Z."/>
            <person name="Freedman E."/>
            <person name="Gellesch M."/>
            <person name="Goldberg J."/>
            <person name="Griggs A."/>
            <person name="Gujja S."/>
            <person name="Heilman E."/>
            <person name="Heiman D."/>
            <person name="Hepburn T."/>
            <person name="Howarth C."/>
            <person name="Jen D."/>
            <person name="Larson L."/>
            <person name="Mehta T."/>
            <person name="Park D."/>
            <person name="Pearson M."/>
            <person name="Roberts A."/>
            <person name="Saif S."/>
            <person name="Shenoy N."/>
            <person name="Sisk P."/>
            <person name="Stolte C."/>
            <person name="Sykes S."/>
            <person name="Thomson T."/>
            <person name="Walk T."/>
            <person name="White J."/>
            <person name="Yandava C."/>
            <person name="Burger G."/>
            <person name="Gray M.W."/>
            <person name="Holland P.W.H."/>
            <person name="King N."/>
            <person name="Lang F.B.F."/>
            <person name="Roger A.J."/>
            <person name="Ruiz-Trillo I."/>
            <person name="Lander E."/>
            <person name="Nusbaum C."/>
        </authorList>
    </citation>
    <scope>NUCLEOTIDE SEQUENCE [LARGE SCALE GENOMIC DNA]</scope>
    <source>
        <strain evidence="3 4">ATCC 50062</strain>
    </source>
</reference>
<protein>
    <submittedName>
        <fullName evidence="3">Uncharacterized protein</fullName>
    </submittedName>
</protein>
<feature type="region of interest" description="Disordered" evidence="1">
    <location>
        <begin position="664"/>
        <end position="706"/>
    </location>
</feature>
<feature type="region of interest" description="Disordered" evidence="1">
    <location>
        <begin position="1"/>
        <end position="34"/>
    </location>
</feature>
<evidence type="ECO:0000256" key="2">
    <source>
        <dbReference type="SAM" id="Phobius"/>
    </source>
</evidence>
<feature type="transmembrane region" description="Helical" evidence="2">
    <location>
        <begin position="305"/>
        <end position="324"/>
    </location>
</feature>
<keyword evidence="2" id="KW-1133">Transmembrane helix</keyword>
<keyword evidence="2" id="KW-0812">Transmembrane</keyword>
<dbReference type="AlphaFoldDB" id="A0A0L0DU27"/>
<feature type="compositionally biased region" description="Pro residues" evidence="1">
    <location>
        <begin position="671"/>
        <end position="682"/>
    </location>
</feature>
<feature type="transmembrane region" description="Helical" evidence="2">
    <location>
        <begin position="278"/>
        <end position="299"/>
    </location>
</feature>
<dbReference type="GeneID" id="25569290"/>
<feature type="region of interest" description="Disordered" evidence="1">
    <location>
        <begin position="422"/>
        <end position="446"/>
    </location>
</feature>
<sequence length="706" mass="73034">MQSWSWSSTSTSTASSPPPDPRPAEPGPGPKPSADLALLHAKLDHLLLVHEDAIVGEYVRRYQEAAAAAAVAEAAASSAGGGPPLQVSTGYDYAACRLRTASATGQRLIATPVSPLGVVFLWSLAALLAGGLFLALWVFWTDAVLALGALGVSPLDARAVDPAAAPGAKRALQILVPLSAWALLFGPFLVLHALALAPGGRVAADLPAAAGAGASAAVYGVLFLVTVVAPAAEVALSETVSDSARPAQAEAAALWPPRLYRVFYPRERPCSLNLLPRLAVAAVAAAQYGAALPWLALALVYHPEATLAVVASASALVAAFVVLLRNIRTRLLLRSASEFEAIAASAYLYLAVHHGAQIGLSDAPPARATVRAALAALAALHPRGWPDPAAQHLFLALLVALRYASLHRVHIAGVGPDLAPPGSIVAEDGSEPARRPADPLAPPPRGSVLDTMAYAISGARGPDLPAPGQASVTSSLAARLAPLADPRAHARGVVSARPIRFVLRPPRWLTDRVSRAWERARRDQLRALVSSFVVPTFQFTAGVAVLVVGPSHLLDAMPVTSTTAVALVTSLVVLQGLTTPLTLFRATFGTVADDDDVKPEPGPAASLSTRLHLANGPELPDLELRPADAHLALDGESDGSDDGGHPHITLRDVGHELDFLRLAPPLATQPSPSPSSPSPSPSPITTIHHRRSAAATAGPYSSVLHP</sequence>